<dbReference type="InterPro" id="IPR002510">
    <property type="entry name" value="Metalloprtase-TldD/E_N"/>
</dbReference>
<dbReference type="PANTHER" id="PTHR43421">
    <property type="entry name" value="METALLOPROTEASE PMBA"/>
    <property type="match status" value="1"/>
</dbReference>
<dbReference type="RefSeq" id="WP_207041180.1">
    <property type="nucleotide sequence ID" value="NZ_JAFLNC010000001.1"/>
</dbReference>
<name>A0ABS3F143_9PROT</name>
<evidence type="ECO:0000313" key="5">
    <source>
        <dbReference type="EMBL" id="MBO0332225.1"/>
    </source>
</evidence>
<evidence type="ECO:0000259" key="2">
    <source>
        <dbReference type="Pfam" id="PF01523"/>
    </source>
</evidence>
<accession>A0ABS3F143</accession>
<dbReference type="InterPro" id="IPR036059">
    <property type="entry name" value="TldD/PmbA_sf"/>
</dbReference>
<organism evidence="5 6">
    <name type="scientific">Sneathiella sedimenti</name>
    <dbReference type="NCBI Taxonomy" id="2816034"/>
    <lineage>
        <taxon>Bacteria</taxon>
        <taxon>Pseudomonadati</taxon>
        <taxon>Pseudomonadota</taxon>
        <taxon>Alphaproteobacteria</taxon>
        <taxon>Sneathiellales</taxon>
        <taxon>Sneathiellaceae</taxon>
        <taxon>Sneathiella</taxon>
    </lineage>
</organism>
<feature type="domain" description="Metalloprotease TldD/E C-terminal" evidence="3">
    <location>
        <begin position="234"/>
        <end position="450"/>
    </location>
</feature>
<dbReference type="Pfam" id="PF19289">
    <property type="entry name" value="PmbA_TldD_3rd"/>
    <property type="match status" value="1"/>
</dbReference>
<comment type="similarity">
    <text evidence="1">Belongs to the peptidase U62 family.</text>
</comment>
<dbReference type="InterPro" id="IPR035068">
    <property type="entry name" value="TldD/PmbA_N"/>
</dbReference>
<evidence type="ECO:0000259" key="4">
    <source>
        <dbReference type="Pfam" id="PF19290"/>
    </source>
</evidence>
<feature type="domain" description="Metalloprotease TldD/E N-terminal" evidence="2">
    <location>
        <begin position="30"/>
        <end position="94"/>
    </location>
</feature>
<protein>
    <submittedName>
        <fullName evidence="5">TldD/PmbA family protein</fullName>
    </submittedName>
</protein>
<comment type="caution">
    <text evidence="5">The sequence shown here is derived from an EMBL/GenBank/DDBJ whole genome shotgun (WGS) entry which is preliminary data.</text>
</comment>
<dbReference type="Pfam" id="PF01523">
    <property type="entry name" value="PmbA_TldD_1st"/>
    <property type="match status" value="1"/>
</dbReference>
<dbReference type="Proteomes" id="UP000664761">
    <property type="component" value="Unassembled WGS sequence"/>
</dbReference>
<evidence type="ECO:0000256" key="1">
    <source>
        <dbReference type="ARBA" id="ARBA00005836"/>
    </source>
</evidence>
<proteinExistence type="inferred from homology"/>
<feature type="domain" description="Metalloprotease TldD/E central" evidence="4">
    <location>
        <begin position="124"/>
        <end position="227"/>
    </location>
</feature>
<evidence type="ECO:0000259" key="3">
    <source>
        <dbReference type="Pfam" id="PF19289"/>
    </source>
</evidence>
<dbReference type="SUPFAM" id="SSF111283">
    <property type="entry name" value="Putative modulator of DNA gyrase, PmbA/TldD"/>
    <property type="match status" value="1"/>
</dbReference>
<dbReference type="EMBL" id="JAFLNC010000001">
    <property type="protein sequence ID" value="MBO0332225.1"/>
    <property type="molecule type" value="Genomic_DNA"/>
</dbReference>
<sequence length="451" mass="47911">MSKQSADEQNSLNILDDLIAIARRKGAEAADAVRIQGTSVNVSVRQGETEEIERSEAHDLGLRVLIGKQQAFVSSNDTRPELLEEIVDRALAMARNMPEDEYCGLANPDLLAKDFPELDLFDETTLTPDDLVAIAKEAEDAALCVTGVTNTEGGGASTGRASIALATSGGFRGSYTSSSFSVSASVIAGEGRGMERDYDYDSRHFYSDMRSPSEIGKNAGERAVKLLNPRKMPSGHVPVVFSNRVSGSILGHFAGAISGASIARGTSFLKDHMGAQIFSKDINIIDDPHRLRGAASKPFDGEGVANKRLDLIQDGTLQCWILNSASAMQLGLETNGRATRGTASPPGSGTTNLYMEEGTSSLEGLIADIRSGLYITSLIGFGVNGITGDYSRGASGFWIENGKIAFPVSELTIAGNLKDMFLNLTPANDLDFRQGTNAPSLRVEGMMVAGT</sequence>
<dbReference type="Pfam" id="PF19290">
    <property type="entry name" value="PmbA_TldD_2nd"/>
    <property type="match status" value="1"/>
</dbReference>
<dbReference type="Gene3D" id="3.30.2290.10">
    <property type="entry name" value="PmbA/TldD superfamily"/>
    <property type="match status" value="1"/>
</dbReference>
<dbReference type="InterPro" id="IPR047657">
    <property type="entry name" value="PmbA"/>
</dbReference>
<keyword evidence="6" id="KW-1185">Reference proteome</keyword>
<gene>
    <name evidence="5" type="ORF">J0X12_01275</name>
</gene>
<dbReference type="InterPro" id="IPR045570">
    <property type="entry name" value="Metalloprtase-TldD/E_cen_dom"/>
</dbReference>
<dbReference type="PANTHER" id="PTHR43421:SF1">
    <property type="entry name" value="METALLOPROTEASE PMBA"/>
    <property type="match status" value="1"/>
</dbReference>
<reference evidence="5 6" key="1">
    <citation type="submission" date="2021-03" db="EMBL/GenBank/DDBJ databases">
        <title>Sneathiella sp. CAU 1612 isolated from Kang Won-do.</title>
        <authorList>
            <person name="Kim W."/>
        </authorList>
    </citation>
    <scope>NUCLEOTIDE SEQUENCE [LARGE SCALE GENOMIC DNA]</scope>
    <source>
        <strain evidence="5 6">CAU 1612</strain>
    </source>
</reference>
<evidence type="ECO:0000313" key="6">
    <source>
        <dbReference type="Proteomes" id="UP000664761"/>
    </source>
</evidence>
<dbReference type="InterPro" id="IPR045569">
    <property type="entry name" value="Metalloprtase-TldD/E_C"/>
</dbReference>